<dbReference type="Pfam" id="PF00183">
    <property type="entry name" value="HSP90"/>
    <property type="match status" value="1"/>
</dbReference>
<comment type="caution">
    <text evidence="6">The sequence shown here is derived from an EMBL/GenBank/DDBJ whole genome shotgun (WGS) entry which is preliminary data.</text>
</comment>
<dbReference type="GO" id="GO:0005524">
    <property type="term" value="F:ATP binding"/>
    <property type="evidence" value="ECO:0007669"/>
    <property type="project" value="UniProtKB-KW"/>
</dbReference>
<keyword evidence="2" id="KW-0547">Nucleotide-binding</keyword>
<gene>
    <name evidence="6" type="ORF">K2173_001062</name>
</gene>
<evidence type="ECO:0000313" key="7">
    <source>
        <dbReference type="Proteomes" id="UP001159364"/>
    </source>
</evidence>
<name>A0AAV8SIE1_9ROSI</name>
<dbReference type="PRINTS" id="PR00775">
    <property type="entry name" value="HEATSHOCK90"/>
</dbReference>
<protein>
    <submittedName>
        <fullName evidence="6">Uncharacterized protein</fullName>
    </submittedName>
</protein>
<evidence type="ECO:0000256" key="1">
    <source>
        <dbReference type="ARBA" id="ARBA00008239"/>
    </source>
</evidence>
<evidence type="ECO:0000256" key="4">
    <source>
        <dbReference type="ARBA" id="ARBA00023186"/>
    </source>
</evidence>
<evidence type="ECO:0000256" key="3">
    <source>
        <dbReference type="ARBA" id="ARBA00022840"/>
    </source>
</evidence>
<reference evidence="6 7" key="1">
    <citation type="submission" date="2021-09" db="EMBL/GenBank/DDBJ databases">
        <title>Genomic insights and catalytic innovation underlie evolution of tropane alkaloids biosynthesis.</title>
        <authorList>
            <person name="Wang Y.-J."/>
            <person name="Tian T."/>
            <person name="Huang J.-P."/>
            <person name="Huang S.-X."/>
        </authorList>
    </citation>
    <scope>NUCLEOTIDE SEQUENCE [LARGE SCALE GENOMIC DNA]</scope>
    <source>
        <strain evidence="6">KIB-2018</strain>
        <tissue evidence="6">Leaf</tissue>
    </source>
</reference>
<keyword evidence="4" id="KW-0143">Chaperone</keyword>
<evidence type="ECO:0000256" key="2">
    <source>
        <dbReference type="ARBA" id="ARBA00022741"/>
    </source>
</evidence>
<accession>A0AAV8SIE1</accession>
<dbReference type="GO" id="GO:0140662">
    <property type="term" value="F:ATP-dependent protein folding chaperone"/>
    <property type="evidence" value="ECO:0007669"/>
    <property type="project" value="InterPro"/>
</dbReference>
<dbReference type="Gene3D" id="3.30.565.10">
    <property type="entry name" value="Histidine kinase-like ATPase, C-terminal domain"/>
    <property type="match status" value="1"/>
</dbReference>
<comment type="similarity">
    <text evidence="1">Belongs to the heat shock protein 90 family.</text>
</comment>
<dbReference type="InterPro" id="IPR001404">
    <property type="entry name" value="Hsp90_fam"/>
</dbReference>
<dbReference type="SUPFAM" id="SSF55874">
    <property type="entry name" value="ATPase domain of HSP90 chaperone/DNA topoisomerase II/histidine kinase"/>
    <property type="match status" value="1"/>
</dbReference>
<proteinExistence type="inferred from homology"/>
<sequence length="217" mass="25092">MINFTTRGGFNILEAKILALMNHEITNTGIFLRDLISNAFALYKIRFLSLTDKEVKGEGENKKLKIEIKLDIEKELEFMTEEDLIKNMGTISKLRTYAFMEKMQISGTSISLDNLELVEIISKHNNDKQYIWESKANGAFAIFEDTWNESLGRGPEIRLHLRDEAREYLKQSKLKDLVKKYSKFINFPIYLCASKEDDVEVPTDEDKSSDEKETTTS</sequence>
<dbReference type="Proteomes" id="UP001159364">
    <property type="component" value="Linkage Group LG10"/>
</dbReference>
<keyword evidence="3" id="KW-0067">ATP-binding</keyword>
<organism evidence="6 7">
    <name type="scientific">Erythroxylum novogranatense</name>
    <dbReference type="NCBI Taxonomy" id="1862640"/>
    <lineage>
        <taxon>Eukaryota</taxon>
        <taxon>Viridiplantae</taxon>
        <taxon>Streptophyta</taxon>
        <taxon>Embryophyta</taxon>
        <taxon>Tracheophyta</taxon>
        <taxon>Spermatophyta</taxon>
        <taxon>Magnoliopsida</taxon>
        <taxon>eudicotyledons</taxon>
        <taxon>Gunneridae</taxon>
        <taxon>Pentapetalae</taxon>
        <taxon>rosids</taxon>
        <taxon>fabids</taxon>
        <taxon>Malpighiales</taxon>
        <taxon>Erythroxylaceae</taxon>
        <taxon>Erythroxylum</taxon>
    </lineage>
</organism>
<dbReference type="GO" id="GO:0016887">
    <property type="term" value="F:ATP hydrolysis activity"/>
    <property type="evidence" value="ECO:0007669"/>
    <property type="project" value="InterPro"/>
</dbReference>
<feature type="region of interest" description="Disordered" evidence="5">
    <location>
        <begin position="198"/>
        <end position="217"/>
    </location>
</feature>
<dbReference type="AlphaFoldDB" id="A0AAV8SIE1"/>
<dbReference type="EMBL" id="JAIWQS010000010">
    <property type="protein sequence ID" value="KAJ8752036.1"/>
    <property type="molecule type" value="Genomic_DNA"/>
</dbReference>
<dbReference type="GO" id="GO:0051082">
    <property type="term" value="F:unfolded protein binding"/>
    <property type="evidence" value="ECO:0007669"/>
    <property type="project" value="InterPro"/>
</dbReference>
<dbReference type="InterPro" id="IPR036890">
    <property type="entry name" value="HATPase_C_sf"/>
</dbReference>
<keyword evidence="7" id="KW-1185">Reference proteome</keyword>
<dbReference type="InterPro" id="IPR020575">
    <property type="entry name" value="Hsp90_N"/>
</dbReference>
<dbReference type="PANTHER" id="PTHR11528">
    <property type="entry name" value="HEAT SHOCK PROTEIN 90 FAMILY MEMBER"/>
    <property type="match status" value="1"/>
</dbReference>
<feature type="compositionally biased region" description="Basic and acidic residues" evidence="5">
    <location>
        <begin position="204"/>
        <end position="217"/>
    </location>
</feature>
<evidence type="ECO:0000256" key="5">
    <source>
        <dbReference type="SAM" id="MobiDB-lite"/>
    </source>
</evidence>
<evidence type="ECO:0000313" key="6">
    <source>
        <dbReference type="EMBL" id="KAJ8752036.1"/>
    </source>
</evidence>